<evidence type="ECO:0000313" key="4">
    <source>
        <dbReference type="EMBL" id="TXC73360.1"/>
    </source>
</evidence>
<gene>
    <name evidence="4" type="ORF">FSZ31_00930</name>
</gene>
<dbReference type="EMBL" id="VOPY01000001">
    <property type="protein sequence ID" value="TXC73360.1"/>
    <property type="molecule type" value="Genomic_DNA"/>
</dbReference>
<accession>A0A5C6ULF1</accession>
<keyword evidence="5" id="KW-1185">Reference proteome</keyword>
<evidence type="ECO:0000256" key="2">
    <source>
        <dbReference type="SAM" id="Phobius"/>
    </source>
</evidence>
<dbReference type="Pfam" id="PF13717">
    <property type="entry name" value="Zn_ribbon_4"/>
    <property type="match status" value="1"/>
</dbReference>
<keyword evidence="2" id="KW-0472">Membrane</keyword>
<dbReference type="NCBIfam" id="TIGR02098">
    <property type="entry name" value="MJ0042_CXXC"/>
    <property type="match status" value="1"/>
</dbReference>
<dbReference type="RefSeq" id="WP_147121197.1">
    <property type="nucleotide sequence ID" value="NZ_VOPY01000001.1"/>
</dbReference>
<name>A0A5C6ULF1_9SPHN</name>
<protein>
    <submittedName>
        <fullName evidence="4">Thioredoxin</fullName>
    </submittedName>
</protein>
<feature type="transmembrane region" description="Helical" evidence="2">
    <location>
        <begin position="103"/>
        <end position="125"/>
    </location>
</feature>
<evidence type="ECO:0000313" key="5">
    <source>
        <dbReference type="Proteomes" id="UP000321129"/>
    </source>
</evidence>
<proteinExistence type="predicted"/>
<feature type="domain" description="Zinc finger/thioredoxin putative" evidence="3">
    <location>
        <begin position="1"/>
        <end position="36"/>
    </location>
</feature>
<organism evidence="4 5">
    <name type="scientific">Flavisphingopyxis soli</name>
    <dbReference type="NCBI Taxonomy" id="2601267"/>
    <lineage>
        <taxon>Bacteria</taxon>
        <taxon>Pseudomonadati</taxon>
        <taxon>Pseudomonadota</taxon>
        <taxon>Alphaproteobacteria</taxon>
        <taxon>Sphingomonadales</taxon>
        <taxon>Sphingopyxidaceae</taxon>
        <taxon>Flavisphingopyxis</taxon>
    </lineage>
</organism>
<evidence type="ECO:0000256" key="1">
    <source>
        <dbReference type="SAM" id="MobiDB-lite"/>
    </source>
</evidence>
<dbReference type="InterPro" id="IPR011723">
    <property type="entry name" value="Znf/thioredoxin_put"/>
</dbReference>
<dbReference type="Proteomes" id="UP000321129">
    <property type="component" value="Unassembled WGS sequence"/>
</dbReference>
<reference evidence="4 5" key="1">
    <citation type="submission" date="2019-08" db="EMBL/GenBank/DDBJ databases">
        <title>Sphingorhabdus soil sp. nov., isolated from arctic soil.</title>
        <authorList>
            <person name="Liu Y."/>
        </authorList>
    </citation>
    <scope>NUCLEOTIDE SEQUENCE [LARGE SCALE GENOMIC DNA]</scope>
    <source>
        <strain evidence="4 5">D-2Q-5-6</strain>
    </source>
</reference>
<feature type="region of interest" description="Disordered" evidence="1">
    <location>
        <begin position="42"/>
        <end position="97"/>
    </location>
</feature>
<evidence type="ECO:0000259" key="3">
    <source>
        <dbReference type="Pfam" id="PF13717"/>
    </source>
</evidence>
<sequence>MILSCPSCHTRYVVPDSAIGPQGRSVRCASCKHSWFQAPADSASAPAPASQPMPESVAAASATIPEPPPPPPPSASVSIPRDRFAEPPPAGPPFRARRNPARLWTLAAIAFALTLSGVAGAVYVWGLPGWVEALGVTPATAEPDLLIELAENQDHRTLADNTIYFAASGTIVNPTDREQKVPPMLAELRDAQGRIVYSWTIRPPIAVVPPGERVNFNEAKLDIPRAATKLTVSWALDGG</sequence>
<dbReference type="AlphaFoldDB" id="A0A5C6ULF1"/>
<feature type="compositionally biased region" description="Pro residues" evidence="1">
    <location>
        <begin position="65"/>
        <end position="74"/>
    </location>
</feature>
<dbReference type="OrthoDB" id="7159357at2"/>
<keyword evidence="2" id="KW-1133">Transmembrane helix</keyword>
<comment type="caution">
    <text evidence="4">The sequence shown here is derived from an EMBL/GenBank/DDBJ whole genome shotgun (WGS) entry which is preliminary data.</text>
</comment>
<keyword evidence="2" id="KW-0812">Transmembrane</keyword>